<feature type="domain" description="tRNA (32-2'-O)-methyltransferase regulator THADA-like TPR repeats region" evidence="4">
    <location>
        <begin position="226"/>
        <end position="491"/>
    </location>
</feature>
<keyword evidence="2" id="KW-0819">tRNA processing</keyword>
<accession>A0A0W0C7S5</accession>
<dbReference type="EMBL" id="LLZZ01000120">
    <property type="protein sequence ID" value="KTB03289.1"/>
    <property type="molecule type" value="Genomic_DNA"/>
</dbReference>
<evidence type="ECO:0000256" key="2">
    <source>
        <dbReference type="ARBA" id="ARBA00022694"/>
    </source>
</evidence>
<dbReference type="VEuPathDB" id="FungiDB:B1J91_H02431g"/>
<dbReference type="PANTHER" id="PTHR14387:SF0">
    <property type="entry name" value="DUF2428 DOMAIN-CONTAINING PROTEIN"/>
    <property type="match status" value="1"/>
</dbReference>
<keyword evidence="6" id="KW-0808">Transferase</keyword>
<dbReference type="OMA" id="TQHITRR"/>
<dbReference type="Pfam" id="PF10350">
    <property type="entry name" value="DUF2428"/>
    <property type="match status" value="1"/>
</dbReference>
<feature type="domain" description="DUF2428" evidence="3">
    <location>
        <begin position="612"/>
        <end position="827"/>
    </location>
</feature>
<evidence type="ECO:0000256" key="1">
    <source>
        <dbReference type="ARBA" id="ARBA00010409"/>
    </source>
</evidence>
<keyword evidence="6" id="KW-0489">Methyltransferase</keyword>
<dbReference type="GO" id="GO:0002130">
    <property type="term" value="P:wobble position ribose methylation"/>
    <property type="evidence" value="ECO:0007669"/>
    <property type="project" value="EnsemblFungi"/>
</dbReference>
<dbReference type="GO" id="GO:0008168">
    <property type="term" value="F:methyltransferase activity"/>
    <property type="evidence" value="ECO:0007669"/>
    <property type="project" value="UniProtKB-KW"/>
</dbReference>
<dbReference type="Pfam" id="PF25151">
    <property type="entry name" value="TPR_Trm732_C"/>
    <property type="match status" value="1"/>
</dbReference>
<reference evidence="6 7" key="1">
    <citation type="submission" date="2015-10" db="EMBL/GenBank/DDBJ databases">
        <title>Draft genomes sequences of Candida glabrata isolates 1A, 1B, 2A, 2B, 3A and 3B.</title>
        <authorList>
            <person name="Haavelsrud O.E."/>
            <person name="Gaustad P."/>
        </authorList>
    </citation>
    <scope>NUCLEOTIDE SEQUENCE [LARGE SCALE GENOMIC DNA]</scope>
    <source>
        <strain evidence="6">910700640</strain>
    </source>
</reference>
<evidence type="ECO:0000313" key="7">
    <source>
        <dbReference type="Proteomes" id="UP000054886"/>
    </source>
</evidence>
<dbReference type="PhylomeDB" id="A0A0W0C7S5"/>
<dbReference type="PANTHER" id="PTHR14387">
    <property type="entry name" value="THADA/DEATH RECEPTOR INTERACTING PROTEIN"/>
    <property type="match status" value="1"/>
</dbReference>
<name>A0A0W0C7S5_CANGB</name>
<dbReference type="Pfam" id="PF25150">
    <property type="entry name" value="TPR_Trm732"/>
    <property type="match status" value="1"/>
</dbReference>
<sequence length="1416" mass="163256">MPNQELNSIKDFLLKTNPSKINQENKDDILETYINYFTIVKNELLYSASLTDEDRLFLTDTLSINILRSTQTIKNKKLDTSTFESRLHTEIFTEELNNQIFNYVVNFWAETGPVQMNALRDLFAKFMGLNKIIQDDASFQEMCHCWLKNISKIPNTLKVQYYLIEALSNDIDLFEIMEDKPDFFQTSLSLMNLDSLSTPISKCLVSMLLNIFKIHLQSDKSRLNEWVNLWKGSLLKYLGIKEYSKNITIYILEPLLKSMPKEAFSILVDSGFENNNQLLLSVIRLGQELNIIEDPFLRNEMIAMSTLEDLLKTNAQKLLTFQVLIYSKKSSKPIDPRIYHLVLQSMNSFFLEVDVGMRNYFWSSFKGLLLRVRDSTYALHRDANKLQKANKFPEEVQQKLSTVTLAREFLSKVYEIVIFHLLPGSSYQSHHLGLKFLRLFLELGIDKKATNLIIELQDDREFPFSLDIVDDKHLQDTLLSLLISKFPDIRESSRKLLELMNKPQNSKLELNESMKNDIEIQAAIYLDLYQHCELGASLHQYSYMICNDKGKYMDSFILKIKRMLSIHDYNKSEFIRQPIGGYFLGLSSLMKQYFLLHKNKNDNQYFETCFDLVCTNWSYMKEISSYNSSNDILPESYRNCGVKDSIITTQAFRAIKEASGLLEILMESCELDADNISSIGDILIDQLFTVRHSGAFQAVLPAFKLCTAMAKKKVPLLLNEWLDKSIDMVETKTQHITRRSGGIPFIVSIILGTSADKSMLDLAFKRLVNIAIEPITEFQDVIDHPQVNAFNCIKSLFTEAKLATIILSHVSKSLELCLMSFTSSIWAIRNCSMMLFTAIQNRVFGKSGKDYPARLFFNRFVDVDKLLLESLNKTTTAIHTHSILSDRHIEVLYLIVTLLSRLESTPGYTGLADFISLLKNNIDCKDWKVRDLIARTLAKYEFENLLSHEFLLEWDCSNQNNLHGKLLFTKYCLQQGINKNLEQFKLKDICVFLISKLDETILRNKCYITIKECTEIVLLLLESNMFDKSEIDQMCSIFGMFLCNTIENPSQDGTKQLALAATLQVLLQIESQANIQCILQLVLLSNWYECHLIAMQYINSTMDLSLYSDEMYSSVCTIAKNNNNLPEVRKLALKTAVYLNFDKSLQLILSVFENNRVESLRTQSIEQIGNYITAEIFEKWWPLLQDMFLDNQIEDIRLSALRSVINAPQLLDHPKVVFRMLLTLNDDDEDIRLECAHFINRALLAENDIQFDTAPYHTAISVMHRGKIDAKSTHQLAKIVMDSIINDMNKFNNMENTSTIGDHLFDKEEDNIFRNRVLENMIMVKIIACNADNELREAIKTFLISYCPSIISIIANSHTSGSLFHWVTHIDHFTKIYTTRLLLSEFCPEDVSAFDSALIKLGIPHNTIFTMKNIIV</sequence>
<comment type="similarity">
    <text evidence="1">Belongs to the THADA family.</text>
</comment>
<comment type="caution">
    <text evidence="6">The sequence shown here is derived from an EMBL/GenBank/DDBJ whole genome shotgun (WGS) entry which is preliminary data.</text>
</comment>
<proteinExistence type="inferred from homology"/>
<evidence type="ECO:0000259" key="3">
    <source>
        <dbReference type="Pfam" id="PF10350"/>
    </source>
</evidence>
<dbReference type="InterPro" id="IPR019442">
    <property type="entry name" value="THADA/TRM732_DUF2428"/>
</dbReference>
<evidence type="ECO:0000259" key="5">
    <source>
        <dbReference type="Pfam" id="PF25151"/>
    </source>
</evidence>
<dbReference type="InterPro" id="IPR016024">
    <property type="entry name" value="ARM-type_fold"/>
</dbReference>
<organism evidence="6 7">
    <name type="scientific">Candida glabrata</name>
    <name type="common">Yeast</name>
    <name type="synonym">Torulopsis glabrata</name>
    <dbReference type="NCBI Taxonomy" id="5478"/>
    <lineage>
        <taxon>Eukaryota</taxon>
        <taxon>Fungi</taxon>
        <taxon>Dikarya</taxon>
        <taxon>Ascomycota</taxon>
        <taxon>Saccharomycotina</taxon>
        <taxon>Saccharomycetes</taxon>
        <taxon>Saccharomycetales</taxon>
        <taxon>Saccharomycetaceae</taxon>
        <taxon>Nakaseomyces</taxon>
    </lineage>
</organism>
<dbReference type="VEuPathDB" id="FungiDB:GWK60_H02211"/>
<dbReference type="VEuPathDB" id="FungiDB:CAGL0H02431g"/>
<evidence type="ECO:0000313" key="6">
    <source>
        <dbReference type="EMBL" id="KTB03289.1"/>
    </source>
</evidence>
<evidence type="ECO:0000259" key="4">
    <source>
        <dbReference type="Pfam" id="PF25150"/>
    </source>
</evidence>
<protein>
    <submittedName>
        <fullName evidence="6">tRNA (Cytidine(32)-2'-O)-methyltransferase non-catalytic subunit TRM732</fullName>
    </submittedName>
</protein>
<dbReference type="VEuPathDB" id="FungiDB:GVI51_H02189"/>
<dbReference type="InterPro" id="IPR056843">
    <property type="entry name" value="THADA-like_TPR"/>
</dbReference>
<feature type="domain" description="tRNA (32-2'-O)-methyltransferase regulator THADA-like C-terminal TPR repeats region" evidence="5">
    <location>
        <begin position="829"/>
        <end position="970"/>
    </location>
</feature>
<dbReference type="SUPFAM" id="SSF48371">
    <property type="entry name" value="ARM repeat"/>
    <property type="match status" value="1"/>
</dbReference>
<dbReference type="InterPro" id="IPR056842">
    <property type="entry name" value="THADA-like_TPR_C"/>
</dbReference>
<dbReference type="InterPro" id="IPR051954">
    <property type="entry name" value="tRNA_methyltransferase_THADA"/>
</dbReference>
<gene>
    <name evidence="6" type="ORF">AO440_001999</name>
</gene>
<dbReference type="Proteomes" id="UP000054886">
    <property type="component" value="Unassembled WGS sequence"/>
</dbReference>
<dbReference type="GO" id="GO:0005829">
    <property type="term" value="C:cytosol"/>
    <property type="evidence" value="ECO:0007669"/>
    <property type="project" value="TreeGrafter"/>
</dbReference>